<comment type="caution">
    <text evidence="3">The sequence shown here is derived from an EMBL/GenBank/DDBJ whole genome shotgun (WGS) entry which is preliminary data.</text>
</comment>
<dbReference type="Proteomes" id="UP000552644">
    <property type="component" value="Unassembled WGS sequence"/>
</dbReference>
<feature type="region of interest" description="Disordered" evidence="1">
    <location>
        <begin position="176"/>
        <end position="213"/>
    </location>
</feature>
<reference evidence="3 4" key="1">
    <citation type="submission" date="2020-08" db="EMBL/GenBank/DDBJ databases">
        <title>Genomic Encyclopedia of Type Strains, Phase III (KMG-III): the genomes of soil and plant-associated and newly described type strains.</title>
        <authorList>
            <person name="Whitman W."/>
        </authorList>
    </citation>
    <scope>NUCLEOTIDE SEQUENCE [LARGE SCALE GENOMIC DNA]</scope>
    <source>
        <strain evidence="3 4">CECT 8840</strain>
    </source>
</reference>
<feature type="compositionally biased region" description="Pro residues" evidence="1">
    <location>
        <begin position="193"/>
        <end position="202"/>
    </location>
</feature>
<dbReference type="EMBL" id="JACHJP010000003">
    <property type="protein sequence ID" value="MBB4916379.1"/>
    <property type="molecule type" value="Genomic_DNA"/>
</dbReference>
<evidence type="ECO:0000259" key="2">
    <source>
        <dbReference type="Pfam" id="PF22596"/>
    </source>
</evidence>
<dbReference type="Gene3D" id="3.90.210.10">
    <property type="entry name" value="Heat-Labile Enterotoxin, subunit A"/>
    <property type="match status" value="1"/>
</dbReference>
<protein>
    <recommendedName>
        <fullName evidence="2">Pierisin-like domain-containing protein</fullName>
    </recommendedName>
</protein>
<dbReference type="SUPFAM" id="SSF56399">
    <property type="entry name" value="ADP-ribosylation"/>
    <property type="match status" value="1"/>
</dbReference>
<dbReference type="InterPro" id="IPR054695">
    <property type="entry name" value="Pierisin-like_dom"/>
</dbReference>
<keyword evidence="4" id="KW-1185">Reference proteome</keyword>
<dbReference type="Pfam" id="PF22596">
    <property type="entry name" value="Scabin-like"/>
    <property type="match status" value="1"/>
</dbReference>
<dbReference type="AlphaFoldDB" id="A0A7W7VND1"/>
<feature type="domain" description="Pierisin-like" evidence="2">
    <location>
        <begin position="233"/>
        <end position="349"/>
    </location>
</feature>
<organism evidence="3 4">
    <name type="scientific">Streptosporangium saharense</name>
    <dbReference type="NCBI Taxonomy" id="1706840"/>
    <lineage>
        <taxon>Bacteria</taxon>
        <taxon>Bacillati</taxon>
        <taxon>Actinomycetota</taxon>
        <taxon>Actinomycetes</taxon>
        <taxon>Streptosporangiales</taxon>
        <taxon>Streptosporangiaceae</taxon>
        <taxon>Streptosporangium</taxon>
    </lineage>
</organism>
<evidence type="ECO:0000256" key="1">
    <source>
        <dbReference type="SAM" id="MobiDB-lite"/>
    </source>
</evidence>
<dbReference type="RefSeq" id="WP_184715723.1">
    <property type="nucleotide sequence ID" value="NZ_JACHJP010000003.1"/>
</dbReference>
<evidence type="ECO:0000313" key="4">
    <source>
        <dbReference type="Proteomes" id="UP000552644"/>
    </source>
</evidence>
<feature type="compositionally biased region" description="Low complexity" evidence="1">
    <location>
        <begin position="179"/>
        <end position="192"/>
    </location>
</feature>
<proteinExistence type="predicted"/>
<accession>A0A7W7VND1</accession>
<name>A0A7W7VND1_9ACTN</name>
<sequence>MALQPPPELAAVLSLVTPWPVIDEDKLHASGQRWITFATTMSRNTSAAETHVAQTTFRNDGDDIKAFDHDWRDTSKRSGDAIAAALFIGYAQQISAMAVLAMKVSLIAVLVRLALNLRRLATASGPTGGASLTAVPALVGNARQAVRQIIRKAVELLRRSALRLFERASKLLRKPAERAGAGPPLLPKSPKGPQRPPTPPRGPDNYLEAAADRSVDVRTITPYPIWRRDREPLYRADNRSPDEVFEQGFHPRDPSATDLDAYVHRGSSSAFVGTSTRRDISNVLPRRYTYEVDAPGGIDANRTFATGSARLHHEQEIAFPGGVHRRYVSGAWPEGVPKTPEHFIPNPHFDPYPGYPQA</sequence>
<evidence type="ECO:0000313" key="3">
    <source>
        <dbReference type="EMBL" id="MBB4916379.1"/>
    </source>
</evidence>
<gene>
    <name evidence="3" type="ORF">FHS44_003467</name>
</gene>